<evidence type="ECO:0000256" key="2">
    <source>
        <dbReference type="PROSITE-ProRule" id="PRU00708"/>
    </source>
</evidence>
<name>A0A5J5A849_9ASTE</name>
<dbReference type="Pfam" id="PF20431">
    <property type="entry name" value="E_motif"/>
    <property type="match status" value="1"/>
</dbReference>
<dbReference type="NCBIfam" id="TIGR00756">
    <property type="entry name" value="PPR"/>
    <property type="match status" value="6"/>
</dbReference>
<feature type="repeat" description="PPR" evidence="2">
    <location>
        <begin position="370"/>
        <end position="404"/>
    </location>
</feature>
<dbReference type="PANTHER" id="PTHR47926">
    <property type="entry name" value="PENTATRICOPEPTIDE REPEAT-CONTAINING PROTEIN"/>
    <property type="match status" value="1"/>
</dbReference>
<feature type="repeat" description="PPR" evidence="2">
    <location>
        <begin position="269"/>
        <end position="303"/>
    </location>
</feature>
<dbReference type="Pfam" id="PF13041">
    <property type="entry name" value="PPR_2"/>
    <property type="match status" value="3"/>
</dbReference>
<dbReference type="PROSITE" id="PS51375">
    <property type="entry name" value="PPR"/>
    <property type="match status" value="5"/>
</dbReference>
<dbReference type="FunFam" id="1.25.40.10:FF:000184">
    <property type="entry name" value="Pentatricopeptide repeat-containing protein, chloroplastic"/>
    <property type="match status" value="1"/>
</dbReference>
<dbReference type="PANTHER" id="PTHR47926:SF499">
    <property type="entry name" value="PENTATRICOPEPTIDE REPEAT-CONTAINING PROTEIN"/>
    <property type="match status" value="1"/>
</dbReference>
<sequence>MSLSPSKLHLKNTILSLLQTTKTTSQIQQIHTQLITTNLISDPFIASRLLDSVASNISNVTYAELIFTQIDQPNSFIWNTMLRGYVVRSNPQRALHFYIGMRRNAVLGDNYTYPFVLKACGMMCGLREGRAVHGEVIKGGLQWDLFVRNGMIGMYCRCGEMGWAQALFDAFCWKDLVSWNLMLGGYVRCGNMREARKMFDEMPDRDVFSWSIMIDGYGKKIGDIIQARVLFDSMPTRDLVSWNSMIHGYAKLGEMEVACQLFEEMEDKNVISWSIMIDGYARHGNPKEALNLFRQMLSQGVRPDEVSMIGAVMACAQLGALDQGRWIHMYMKKNKIKLDIVVQTALVDMYMKCGSVNEACMIFNNMSGRNVVTWNVMISGLGLNGFGEAALKCFAQMEIEGVPMDDLIVVSVLTACSHAGFVSEGLDIFDRMRTQGIEPKVEHYGCLIDLLGRAGRLDQALTVIESMSMQPNSALWGSLLLACRYHKNVALAEVVVKRLVELKADDSGVYVLMSNIYTDSEMWEGTLRIRRLMKERNVKKETGRSVIEVGGGMEEFIRGNAAHIHSEEIEMVIWSLSKMVMFAE</sequence>
<evidence type="ECO:0000313" key="4">
    <source>
        <dbReference type="Proteomes" id="UP000325577"/>
    </source>
</evidence>
<keyword evidence="4" id="KW-1185">Reference proteome</keyword>
<organism evidence="3 4">
    <name type="scientific">Nyssa sinensis</name>
    <dbReference type="NCBI Taxonomy" id="561372"/>
    <lineage>
        <taxon>Eukaryota</taxon>
        <taxon>Viridiplantae</taxon>
        <taxon>Streptophyta</taxon>
        <taxon>Embryophyta</taxon>
        <taxon>Tracheophyta</taxon>
        <taxon>Spermatophyta</taxon>
        <taxon>Magnoliopsida</taxon>
        <taxon>eudicotyledons</taxon>
        <taxon>Gunneridae</taxon>
        <taxon>Pentapetalae</taxon>
        <taxon>asterids</taxon>
        <taxon>Cornales</taxon>
        <taxon>Nyssaceae</taxon>
        <taxon>Nyssa</taxon>
    </lineage>
</organism>
<dbReference type="GO" id="GO:0009451">
    <property type="term" value="P:RNA modification"/>
    <property type="evidence" value="ECO:0007669"/>
    <property type="project" value="InterPro"/>
</dbReference>
<dbReference type="OrthoDB" id="185373at2759"/>
<dbReference type="InterPro" id="IPR046848">
    <property type="entry name" value="E_motif"/>
</dbReference>
<gene>
    <name evidence="3" type="ORF">F0562_008328</name>
</gene>
<feature type="repeat" description="PPR" evidence="2">
    <location>
        <begin position="238"/>
        <end position="268"/>
    </location>
</feature>
<accession>A0A5J5A849</accession>
<feature type="repeat" description="PPR" evidence="2">
    <location>
        <begin position="175"/>
        <end position="209"/>
    </location>
</feature>
<dbReference type="Pfam" id="PF01535">
    <property type="entry name" value="PPR"/>
    <property type="match status" value="5"/>
</dbReference>
<dbReference type="Proteomes" id="UP000325577">
    <property type="component" value="Linkage Group LG3"/>
</dbReference>
<dbReference type="Pfam" id="PF12854">
    <property type="entry name" value="PPR_1"/>
    <property type="match status" value="1"/>
</dbReference>
<evidence type="ECO:0000313" key="3">
    <source>
        <dbReference type="EMBL" id="KAA8526469.1"/>
    </source>
</evidence>
<dbReference type="GO" id="GO:0003723">
    <property type="term" value="F:RNA binding"/>
    <property type="evidence" value="ECO:0007669"/>
    <property type="project" value="InterPro"/>
</dbReference>
<reference evidence="3 4" key="1">
    <citation type="submission" date="2019-09" db="EMBL/GenBank/DDBJ databases">
        <title>A chromosome-level genome assembly of the Chinese tupelo Nyssa sinensis.</title>
        <authorList>
            <person name="Yang X."/>
            <person name="Kang M."/>
            <person name="Yang Y."/>
            <person name="Xiong H."/>
            <person name="Wang M."/>
            <person name="Zhang Z."/>
            <person name="Wang Z."/>
            <person name="Wu H."/>
            <person name="Ma T."/>
            <person name="Liu J."/>
            <person name="Xi Z."/>
        </authorList>
    </citation>
    <scope>NUCLEOTIDE SEQUENCE [LARGE SCALE GENOMIC DNA]</scope>
    <source>
        <strain evidence="3">J267</strain>
        <tissue evidence="3">Leaf</tissue>
    </source>
</reference>
<proteinExistence type="predicted"/>
<dbReference type="FunFam" id="1.25.40.10:FF:000470">
    <property type="entry name" value="Pentatricopeptide repeat-containing protein At5g66520"/>
    <property type="match status" value="1"/>
</dbReference>
<keyword evidence="1" id="KW-0677">Repeat</keyword>
<dbReference type="Gene3D" id="1.25.40.10">
    <property type="entry name" value="Tetratricopeptide repeat domain"/>
    <property type="match status" value="5"/>
</dbReference>
<dbReference type="InterPro" id="IPR046960">
    <property type="entry name" value="PPR_At4g14850-like_plant"/>
</dbReference>
<protein>
    <recommendedName>
        <fullName evidence="5">Pentacotripeptide-repeat region of PRORP domain-containing protein</fullName>
    </recommendedName>
</protein>
<evidence type="ECO:0008006" key="5">
    <source>
        <dbReference type="Google" id="ProtNLM"/>
    </source>
</evidence>
<dbReference type="AlphaFoldDB" id="A0A5J5A849"/>
<dbReference type="InterPro" id="IPR002885">
    <property type="entry name" value="PPR_rpt"/>
</dbReference>
<dbReference type="EMBL" id="CM018046">
    <property type="protein sequence ID" value="KAA8526469.1"/>
    <property type="molecule type" value="Genomic_DNA"/>
</dbReference>
<feature type="repeat" description="PPR" evidence="2">
    <location>
        <begin position="405"/>
        <end position="439"/>
    </location>
</feature>
<evidence type="ECO:0000256" key="1">
    <source>
        <dbReference type="ARBA" id="ARBA00022737"/>
    </source>
</evidence>
<dbReference type="FunFam" id="1.25.40.10:FF:000348">
    <property type="entry name" value="Pentatricopeptide repeat-containing protein chloroplastic"/>
    <property type="match status" value="1"/>
</dbReference>
<dbReference type="InterPro" id="IPR011990">
    <property type="entry name" value="TPR-like_helical_dom_sf"/>
</dbReference>